<feature type="coiled-coil region" evidence="1">
    <location>
        <begin position="371"/>
        <end position="405"/>
    </location>
</feature>
<keyword evidence="1" id="KW-0175">Coiled coil</keyword>
<evidence type="ECO:0008006" key="3">
    <source>
        <dbReference type="Google" id="ProtNLM"/>
    </source>
</evidence>
<dbReference type="AlphaFoldDB" id="A0A382D2R9"/>
<dbReference type="InterPro" id="IPR027417">
    <property type="entry name" value="P-loop_NTPase"/>
</dbReference>
<dbReference type="EMBL" id="UINC01037222">
    <property type="protein sequence ID" value="SVB32389.1"/>
    <property type="molecule type" value="Genomic_DNA"/>
</dbReference>
<gene>
    <name evidence="2" type="ORF">METZ01_LOCUS185243</name>
</gene>
<evidence type="ECO:0000256" key="1">
    <source>
        <dbReference type="SAM" id="Coils"/>
    </source>
</evidence>
<feature type="coiled-coil region" evidence="1">
    <location>
        <begin position="208"/>
        <end position="276"/>
    </location>
</feature>
<organism evidence="2">
    <name type="scientific">marine metagenome</name>
    <dbReference type="NCBI Taxonomy" id="408172"/>
    <lineage>
        <taxon>unclassified sequences</taxon>
        <taxon>metagenomes</taxon>
        <taxon>ecological metagenomes</taxon>
    </lineage>
</organism>
<reference evidence="2" key="1">
    <citation type="submission" date="2018-05" db="EMBL/GenBank/DDBJ databases">
        <authorList>
            <person name="Lanie J.A."/>
            <person name="Ng W.-L."/>
            <person name="Kazmierczak K.M."/>
            <person name="Andrzejewski T.M."/>
            <person name="Davidsen T.M."/>
            <person name="Wayne K.J."/>
            <person name="Tettelin H."/>
            <person name="Glass J.I."/>
            <person name="Rusch D."/>
            <person name="Podicherti R."/>
            <person name="Tsui H.-C.T."/>
            <person name="Winkler M.E."/>
        </authorList>
    </citation>
    <scope>NUCLEOTIDE SEQUENCE</scope>
</reference>
<proteinExistence type="predicted"/>
<accession>A0A382D2R9</accession>
<dbReference type="Gene3D" id="3.40.50.300">
    <property type="entry name" value="P-loop containing nucleotide triphosphate hydrolases"/>
    <property type="match status" value="1"/>
</dbReference>
<name>A0A382D2R9_9ZZZZ</name>
<feature type="non-terminal residue" evidence="2">
    <location>
        <position position="1"/>
    </location>
</feature>
<protein>
    <recommendedName>
        <fullName evidence="3">Rad50/SbcC-type AAA domain-containing protein</fullName>
    </recommendedName>
</protein>
<evidence type="ECO:0000313" key="2">
    <source>
        <dbReference type="EMBL" id="SVB32389.1"/>
    </source>
</evidence>
<sequence length="424" mass="47766">MINFEAVVWESNQNSESVNSEVLLMRNGTGKTTTLQLLQRLFTNTPLKMSDGGENEEILKRCKYKGLASTKEIGREKVGSPEFSVTVDIEGSEHTLIFEFEKDYSEAKIRTQGPSEHYDDYKMPPSFTSAFEHNLEFAKLIFVDTQLVGQAGKHLSKNVLDDLLKTMSNVKVLESTRKVRIPEIIADEAKKAQRKGGAKQREEALAGIKRCKSTIEKIETALATAERDIEKKREEHKETEGKIEKMRKRSGLQIEYQKQLSKMKQAKTRARNTSKELLNALIDPANLPEELWSPVKDYYSRLASSRIPKSIAKEYLSAVLKEGKCICGRDIHGPEEKCINEKMQDSMGLGILSEVYIMKDQISTSSPQVDVVALKNRLDAEEGALEEFTTKVENLDARLDSDSRETLESLGRKEGELAGIISKL</sequence>
<feature type="non-terminal residue" evidence="2">
    <location>
        <position position="424"/>
    </location>
</feature>